<sequence length="122" mass="14243">MENQGDLFERGREQEARQLQRSPSTHTGRPIRWHFSNEEIHQEETLINTLLTYFRDQNPQTNRETERHVLIKSAPAPHLQAPHLLKQQRADSGVPLVLWQTSWNSQSQVLLAQYSQFSTAQT</sequence>
<feature type="region of interest" description="Disordered" evidence="1">
    <location>
        <begin position="1"/>
        <end position="31"/>
    </location>
</feature>
<protein>
    <submittedName>
        <fullName evidence="2">Uncharacterized protein</fullName>
    </submittedName>
</protein>
<evidence type="ECO:0000256" key="1">
    <source>
        <dbReference type="SAM" id="MobiDB-lite"/>
    </source>
</evidence>
<evidence type="ECO:0000313" key="2">
    <source>
        <dbReference type="EMBL" id="CAD8815618.1"/>
    </source>
</evidence>
<dbReference type="AlphaFoldDB" id="A0A7S1EPM5"/>
<organism evidence="2">
    <name type="scientific">Timspurckia oligopyrenoides</name>
    <dbReference type="NCBI Taxonomy" id="708627"/>
    <lineage>
        <taxon>Eukaryota</taxon>
        <taxon>Rhodophyta</taxon>
        <taxon>Bangiophyceae</taxon>
        <taxon>Porphyridiales</taxon>
        <taxon>Porphyridiaceae</taxon>
        <taxon>Timspurckia</taxon>
    </lineage>
</organism>
<proteinExistence type="predicted"/>
<gene>
    <name evidence="2" type="ORF">TOLI1172_LOCUS6</name>
</gene>
<reference evidence="2" key="1">
    <citation type="submission" date="2021-01" db="EMBL/GenBank/DDBJ databases">
        <authorList>
            <person name="Corre E."/>
            <person name="Pelletier E."/>
            <person name="Niang G."/>
            <person name="Scheremetjew M."/>
            <person name="Finn R."/>
            <person name="Kale V."/>
            <person name="Holt S."/>
            <person name="Cochrane G."/>
            <person name="Meng A."/>
            <person name="Brown T."/>
            <person name="Cohen L."/>
        </authorList>
    </citation>
    <scope>NUCLEOTIDE SEQUENCE</scope>
    <source>
        <strain evidence="2">CCMP3278</strain>
    </source>
</reference>
<name>A0A7S1EPM5_9RHOD</name>
<dbReference type="EMBL" id="HBFP01000007">
    <property type="protein sequence ID" value="CAD8815618.1"/>
    <property type="molecule type" value="Transcribed_RNA"/>
</dbReference>
<feature type="compositionally biased region" description="Basic and acidic residues" evidence="1">
    <location>
        <begin position="7"/>
        <end position="18"/>
    </location>
</feature>
<accession>A0A7S1EPM5</accession>